<protein>
    <submittedName>
        <fullName evidence="2">Uncharacterized protein</fullName>
    </submittedName>
</protein>
<evidence type="ECO:0000313" key="2">
    <source>
        <dbReference type="EnsemblPlants" id="Bo3g132660.1"/>
    </source>
</evidence>
<proteinExistence type="predicted"/>
<dbReference type="PANTHER" id="PTHR31099:SF44">
    <property type="entry name" value="DUF4283 DOMAIN-CONTAINING PROTEIN"/>
    <property type="match status" value="1"/>
</dbReference>
<organism evidence="2 3">
    <name type="scientific">Brassica oleracea var. oleracea</name>
    <dbReference type="NCBI Taxonomy" id="109376"/>
    <lineage>
        <taxon>Eukaryota</taxon>
        <taxon>Viridiplantae</taxon>
        <taxon>Streptophyta</taxon>
        <taxon>Embryophyta</taxon>
        <taxon>Tracheophyta</taxon>
        <taxon>Spermatophyta</taxon>
        <taxon>Magnoliopsida</taxon>
        <taxon>eudicotyledons</taxon>
        <taxon>Gunneridae</taxon>
        <taxon>Pentapetalae</taxon>
        <taxon>rosids</taxon>
        <taxon>malvids</taxon>
        <taxon>Brassicales</taxon>
        <taxon>Brassicaceae</taxon>
        <taxon>Brassiceae</taxon>
        <taxon>Brassica</taxon>
    </lineage>
</organism>
<dbReference type="HOGENOM" id="CLU_019862_0_1_1"/>
<reference evidence="2 3" key="1">
    <citation type="journal article" date="2014" name="Genome Biol.">
        <title>Transcriptome and methylome profiling reveals relics of genome dominance in the mesopolyploid Brassica oleracea.</title>
        <authorList>
            <person name="Parkin I.A."/>
            <person name="Koh C."/>
            <person name="Tang H."/>
            <person name="Robinson S.J."/>
            <person name="Kagale S."/>
            <person name="Clarke W.E."/>
            <person name="Town C.D."/>
            <person name="Nixon J."/>
            <person name="Krishnakumar V."/>
            <person name="Bidwell S.L."/>
            <person name="Denoeud F."/>
            <person name="Belcram H."/>
            <person name="Links M.G."/>
            <person name="Just J."/>
            <person name="Clarke C."/>
            <person name="Bender T."/>
            <person name="Huebert T."/>
            <person name="Mason A.S."/>
            <person name="Pires J.C."/>
            <person name="Barker G."/>
            <person name="Moore J."/>
            <person name="Walley P.G."/>
            <person name="Manoli S."/>
            <person name="Batley J."/>
            <person name="Edwards D."/>
            <person name="Nelson M.N."/>
            <person name="Wang X."/>
            <person name="Paterson A.H."/>
            <person name="King G."/>
            <person name="Bancroft I."/>
            <person name="Chalhoub B."/>
            <person name="Sharpe A.G."/>
        </authorList>
    </citation>
    <scope>NUCLEOTIDE SEQUENCE</scope>
    <source>
        <strain evidence="2 3">cv. TO1000</strain>
    </source>
</reference>
<dbReference type="AlphaFoldDB" id="A0A0D3BHJ9"/>
<dbReference type="Proteomes" id="UP000032141">
    <property type="component" value="Chromosome C3"/>
</dbReference>
<dbReference type="EnsemblPlants" id="Bo3g132660.1">
    <property type="protein sequence ID" value="Bo3g132660.1"/>
    <property type="gene ID" value="Bo3g132660"/>
</dbReference>
<dbReference type="Gramene" id="Bo3g132660.1">
    <property type="protein sequence ID" value="Bo3g132660.1"/>
    <property type="gene ID" value="Bo3g132660"/>
</dbReference>
<evidence type="ECO:0000313" key="3">
    <source>
        <dbReference type="Proteomes" id="UP000032141"/>
    </source>
</evidence>
<name>A0A0D3BHJ9_BRAOL</name>
<feature type="region of interest" description="Disordered" evidence="1">
    <location>
        <begin position="250"/>
        <end position="269"/>
    </location>
</feature>
<dbReference type="PANTHER" id="PTHR31099">
    <property type="entry name" value="OS06G0165300 PROTEIN"/>
    <property type="match status" value="1"/>
</dbReference>
<keyword evidence="3" id="KW-1185">Reference proteome</keyword>
<reference evidence="2" key="2">
    <citation type="submission" date="2015-03" db="UniProtKB">
        <authorList>
            <consortium name="EnsemblPlants"/>
        </authorList>
    </citation>
    <scope>IDENTIFICATION</scope>
</reference>
<evidence type="ECO:0000256" key="1">
    <source>
        <dbReference type="SAM" id="MobiDB-lite"/>
    </source>
</evidence>
<accession>A0A0D3BHJ9</accession>
<sequence length="457" mass="51852">MSSKKRSSKKGSLPANISEELLVPITFLNEAWWVACYGSITRSSFGRPGRERGMILDAVEFRVPCQGERTSSPLEGYFTCYEAFVVRCRLWFPIPKIIVRVLDRYEVAISQLNPLGIQHLIGVLILSYEHGLSLTVDHFEALLRLQIIKDTDKYRMVPRNFMSVVKGFSSNFNSWKKFFFFVRVDAASVAKSCIPLFRRLPNDRPFINPLAPFPEDIIAVRNLLRNSPFFWTSFTPKRVRKALRFVHPSPALGGETGSDSEHDDQGPDAAPTGLDLLGLAIEASHREAMIYRFKAEKAERDLARMQGEMLDRDAQLAHDHARAVRKAERMGKREIFEVMKTRASQFQVEYENLKDAFNSLGDFRECRGSVGSLWKTRADDYVFENEMELMKGGMKDHARAEALIPPIDGRIQGFWDPIPVSPDTVETTTEFAGNDEEVNYPADAFGASLSGNFNFDL</sequence>
<dbReference type="eggNOG" id="ENOG502RRIK">
    <property type="taxonomic scope" value="Eukaryota"/>
</dbReference>